<accession>A0A840QGB9</accession>
<keyword evidence="2" id="KW-1185">Reference proteome</keyword>
<evidence type="ECO:0000313" key="1">
    <source>
        <dbReference type="EMBL" id="MBB5159000.1"/>
    </source>
</evidence>
<dbReference type="EMBL" id="JACHIW010000002">
    <property type="protein sequence ID" value="MBB5159000.1"/>
    <property type="molecule type" value="Genomic_DNA"/>
</dbReference>
<proteinExistence type="predicted"/>
<dbReference type="RefSeq" id="WP_246472177.1">
    <property type="nucleotide sequence ID" value="NZ_JACHIW010000002.1"/>
</dbReference>
<protein>
    <recommendedName>
        <fullName evidence="3">Tetratricopeptide repeat protein</fullName>
    </recommendedName>
</protein>
<name>A0A840QGB9_9PSEU</name>
<evidence type="ECO:0000313" key="2">
    <source>
        <dbReference type="Proteomes" id="UP000584374"/>
    </source>
</evidence>
<dbReference type="AlphaFoldDB" id="A0A840QGB9"/>
<evidence type="ECO:0008006" key="3">
    <source>
        <dbReference type="Google" id="ProtNLM"/>
    </source>
</evidence>
<dbReference type="Proteomes" id="UP000584374">
    <property type="component" value="Unassembled WGS sequence"/>
</dbReference>
<organism evidence="1 2">
    <name type="scientific">Saccharopolyspora phatthalungensis</name>
    <dbReference type="NCBI Taxonomy" id="664693"/>
    <lineage>
        <taxon>Bacteria</taxon>
        <taxon>Bacillati</taxon>
        <taxon>Actinomycetota</taxon>
        <taxon>Actinomycetes</taxon>
        <taxon>Pseudonocardiales</taxon>
        <taxon>Pseudonocardiaceae</taxon>
        <taxon>Saccharopolyspora</taxon>
    </lineage>
</organism>
<sequence>MKVYGSLLLQAGNAHARAGNAVAAKHFLGEARQIAAKVPDGQCYHSSIFGPSSIAMQHTDIAINLGEFGDALAASKTMPGGGSALHLLGKCRHDTDRALVHLKTGDTDKAVALLSSTASAAPFWFQNQRLSKSIVKDLLHTPASKSPQLRGLATKLGVC</sequence>
<reference evidence="1 2" key="1">
    <citation type="submission" date="2020-08" db="EMBL/GenBank/DDBJ databases">
        <title>Sequencing the genomes of 1000 actinobacteria strains.</title>
        <authorList>
            <person name="Klenk H.-P."/>
        </authorList>
    </citation>
    <scope>NUCLEOTIDE SEQUENCE [LARGE SCALE GENOMIC DNA]</scope>
    <source>
        <strain evidence="1 2">DSM 45584</strain>
    </source>
</reference>
<comment type="caution">
    <text evidence="1">The sequence shown here is derived from an EMBL/GenBank/DDBJ whole genome shotgun (WGS) entry which is preliminary data.</text>
</comment>
<gene>
    <name evidence="1" type="ORF">BJ970_006599</name>
</gene>